<dbReference type="Proteomes" id="UP000237347">
    <property type="component" value="Unassembled WGS sequence"/>
</dbReference>
<sequence length="86" mass="9895">MVILTLNPSFPGKWIWTLDMLPKIQYFLWKCFLHSIPTKDILESRGLVGDVKCQSQVLSLNSSSHKQRLELNTPNRIRSPKKGEVS</sequence>
<organism evidence="3 4">
    <name type="scientific">Quercus suber</name>
    <name type="common">Cork oak</name>
    <dbReference type="NCBI Taxonomy" id="58331"/>
    <lineage>
        <taxon>Eukaryota</taxon>
        <taxon>Viridiplantae</taxon>
        <taxon>Streptophyta</taxon>
        <taxon>Embryophyta</taxon>
        <taxon>Tracheophyta</taxon>
        <taxon>Spermatophyta</taxon>
        <taxon>Magnoliopsida</taxon>
        <taxon>eudicotyledons</taxon>
        <taxon>Gunneridae</taxon>
        <taxon>Pentapetalae</taxon>
        <taxon>rosids</taxon>
        <taxon>fabids</taxon>
        <taxon>Fagales</taxon>
        <taxon>Fagaceae</taxon>
        <taxon>Quercus</taxon>
    </lineage>
</organism>
<feature type="region of interest" description="Disordered" evidence="1">
    <location>
        <begin position="62"/>
        <end position="86"/>
    </location>
</feature>
<proteinExistence type="predicted"/>
<feature type="domain" description="Reverse transcriptase zinc-binding" evidence="2">
    <location>
        <begin position="11"/>
        <end position="55"/>
    </location>
</feature>
<reference evidence="3 4" key="1">
    <citation type="journal article" date="2018" name="Sci. Data">
        <title>The draft genome sequence of cork oak.</title>
        <authorList>
            <person name="Ramos A.M."/>
            <person name="Usie A."/>
            <person name="Barbosa P."/>
            <person name="Barros P.M."/>
            <person name="Capote T."/>
            <person name="Chaves I."/>
            <person name="Simoes F."/>
            <person name="Abreu I."/>
            <person name="Carrasquinho I."/>
            <person name="Faro C."/>
            <person name="Guimaraes J.B."/>
            <person name="Mendonca D."/>
            <person name="Nobrega F."/>
            <person name="Rodrigues L."/>
            <person name="Saibo N.J.M."/>
            <person name="Varela M.C."/>
            <person name="Egas C."/>
            <person name="Matos J."/>
            <person name="Miguel C.M."/>
            <person name="Oliveira M.M."/>
            <person name="Ricardo C.P."/>
            <person name="Goncalves S."/>
        </authorList>
    </citation>
    <scope>NUCLEOTIDE SEQUENCE [LARGE SCALE GENOMIC DNA]</scope>
    <source>
        <strain evidence="4">cv. HL8</strain>
    </source>
</reference>
<gene>
    <name evidence="3" type="ORF">CFP56_039216</name>
</gene>
<feature type="compositionally biased region" description="Polar residues" evidence="1">
    <location>
        <begin position="62"/>
        <end position="76"/>
    </location>
</feature>
<dbReference type="EMBL" id="PKMF04000752">
    <property type="protein sequence ID" value="KAK7820123.1"/>
    <property type="molecule type" value="Genomic_DNA"/>
</dbReference>
<protein>
    <recommendedName>
        <fullName evidence="2">Reverse transcriptase zinc-binding domain-containing protein</fullName>
    </recommendedName>
</protein>
<evidence type="ECO:0000313" key="4">
    <source>
        <dbReference type="Proteomes" id="UP000237347"/>
    </source>
</evidence>
<dbReference type="AlphaFoldDB" id="A0AAW0J0X7"/>
<name>A0AAW0J0X7_QUESU</name>
<accession>A0AAW0J0X7</accession>
<dbReference type="Pfam" id="PF13966">
    <property type="entry name" value="zf-RVT"/>
    <property type="match status" value="1"/>
</dbReference>
<evidence type="ECO:0000256" key="1">
    <source>
        <dbReference type="SAM" id="MobiDB-lite"/>
    </source>
</evidence>
<evidence type="ECO:0000313" key="3">
    <source>
        <dbReference type="EMBL" id="KAK7820123.1"/>
    </source>
</evidence>
<comment type="caution">
    <text evidence="3">The sequence shown here is derived from an EMBL/GenBank/DDBJ whole genome shotgun (WGS) entry which is preliminary data.</text>
</comment>
<keyword evidence="4" id="KW-1185">Reference proteome</keyword>
<dbReference type="InterPro" id="IPR026960">
    <property type="entry name" value="RVT-Znf"/>
</dbReference>
<evidence type="ECO:0000259" key="2">
    <source>
        <dbReference type="Pfam" id="PF13966"/>
    </source>
</evidence>